<dbReference type="AlphaFoldDB" id="A0A382Z1P7"/>
<sequence length="28" mass="3350">LKDPIIKSEQTVNFMHTPFKFLLVMERS</sequence>
<accession>A0A382Z1P7</accession>
<name>A0A382Z1P7_9ZZZZ</name>
<organism evidence="1">
    <name type="scientific">marine metagenome</name>
    <dbReference type="NCBI Taxonomy" id="408172"/>
    <lineage>
        <taxon>unclassified sequences</taxon>
        <taxon>metagenomes</taxon>
        <taxon>ecological metagenomes</taxon>
    </lineage>
</organism>
<proteinExistence type="predicted"/>
<dbReference type="EMBL" id="UINC01180184">
    <property type="protein sequence ID" value="SVD89250.1"/>
    <property type="molecule type" value="Genomic_DNA"/>
</dbReference>
<evidence type="ECO:0000313" key="1">
    <source>
        <dbReference type="EMBL" id="SVD89250.1"/>
    </source>
</evidence>
<gene>
    <name evidence="1" type="ORF">METZ01_LOCUS442104</name>
</gene>
<feature type="non-terminal residue" evidence="1">
    <location>
        <position position="1"/>
    </location>
</feature>
<protein>
    <submittedName>
        <fullName evidence="1">Uncharacterized protein</fullName>
    </submittedName>
</protein>
<reference evidence="1" key="1">
    <citation type="submission" date="2018-05" db="EMBL/GenBank/DDBJ databases">
        <authorList>
            <person name="Lanie J.A."/>
            <person name="Ng W.-L."/>
            <person name="Kazmierczak K.M."/>
            <person name="Andrzejewski T.M."/>
            <person name="Davidsen T.M."/>
            <person name="Wayne K.J."/>
            <person name="Tettelin H."/>
            <person name="Glass J.I."/>
            <person name="Rusch D."/>
            <person name="Podicherti R."/>
            <person name="Tsui H.-C.T."/>
            <person name="Winkler M.E."/>
        </authorList>
    </citation>
    <scope>NUCLEOTIDE SEQUENCE</scope>
</reference>